<protein>
    <submittedName>
        <fullName evidence="2">Uncharacterized protein</fullName>
    </submittedName>
</protein>
<evidence type="ECO:0000313" key="3">
    <source>
        <dbReference type="Proteomes" id="UP001521184"/>
    </source>
</evidence>
<dbReference type="Proteomes" id="UP001521184">
    <property type="component" value="Unassembled WGS sequence"/>
</dbReference>
<sequence>MSADETSLLVFLAEMARLREAASPSSSSHWHTRHLTLRERALKSVGDRLPSSTSEPQSISDAYVVAALFGDTPRAALSHLSGMRELVRLRGGISTFQPPAARMLQWCEYFACALHGLPPSILPVPPAPSSSSRSQATSSSSAEVVSSSADVASPDTPFPSAFLSALAAAHSRTLARLPARWLRCRRSDGRRMLALTRVVYALHLVSAAKSAPAWAGRLMVPGEGRDAVARVLGGAEHALLVELAGVDGGGNGGGGFGDEGGEEEEEEVDEEEEEEEEEEGWLRGILLHAAQTYLWTCLGDLPPGSPMNVVFLERLRRALDLEDEREAGEAVPARGRGGGADVGGCGGAGGGGVRAALARCGDDAEGGLVWALAVGWSSAFTIRTAVTARGNAGEEGLQADRVMAARGEAMLAWFEDRIVDALGALGEDGVRRAVCVVDVFPGTEGFRRGWQALLQQERFQWAARR</sequence>
<keyword evidence="3" id="KW-1185">Reference proteome</keyword>
<feature type="compositionally biased region" description="Gly residues" evidence="1">
    <location>
        <begin position="249"/>
        <end position="258"/>
    </location>
</feature>
<evidence type="ECO:0000256" key="1">
    <source>
        <dbReference type="SAM" id="MobiDB-lite"/>
    </source>
</evidence>
<evidence type="ECO:0000313" key="2">
    <source>
        <dbReference type="EMBL" id="KAL1640180.1"/>
    </source>
</evidence>
<reference evidence="2 3" key="1">
    <citation type="journal article" date="2023" name="Plant Dis.">
        <title>First Report of Diplodia intermedia Causing Canker and Dieback Diseases on Apple Trees in Canada.</title>
        <authorList>
            <person name="Ellouze W."/>
            <person name="Ilyukhin E."/>
            <person name="Sulman M."/>
            <person name="Ali S."/>
        </authorList>
    </citation>
    <scope>NUCLEOTIDE SEQUENCE [LARGE SCALE GENOMIC DNA]</scope>
    <source>
        <strain evidence="2 3">M45-28</strain>
    </source>
</reference>
<feature type="compositionally biased region" description="Acidic residues" evidence="1">
    <location>
        <begin position="259"/>
        <end position="276"/>
    </location>
</feature>
<dbReference type="EMBL" id="JAKEKT020000053">
    <property type="protein sequence ID" value="KAL1640180.1"/>
    <property type="molecule type" value="Genomic_DNA"/>
</dbReference>
<feature type="region of interest" description="Disordered" evidence="1">
    <location>
        <begin position="249"/>
        <end position="276"/>
    </location>
</feature>
<organism evidence="2 3">
    <name type="scientific">Diplodia intermedia</name>
    <dbReference type="NCBI Taxonomy" id="856260"/>
    <lineage>
        <taxon>Eukaryota</taxon>
        <taxon>Fungi</taxon>
        <taxon>Dikarya</taxon>
        <taxon>Ascomycota</taxon>
        <taxon>Pezizomycotina</taxon>
        <taxon>Dothideomycetes</taxon>
        <taxon>Dothideomycetes incertae sedis</taxon>
        <taxon>Botryosphaeriales</taxon>
        <taxon>Botryosphaeriaceae</taxon>
        <taxon>Diplodia</taxon>
    </lineage>
</organism>
<comment type="caution">
    <text evidence="2">The sequence shown here is derived from an EMBL/GenBank/DDBJ whole genome shotgun (WGS) entry which is preliminary data.</text>
</comment>
<name>A0ABR3TKW9_9PEZI</name>
<gene>
    <name evidence="2" type="ORF">SLS58_007131</name>
</gene>
<accession>A0ABR3TKW9</accession>
<proteinExistence type="predicted"/>